<evidence type="ECO:0008006" key="3">
    <source>
        <dbReference type="Google" id="ProtNLM"/>
    </source>
</evidence>
<dbReference type="EMBL" id="CP150886">
    <property type="protein sequence ID" value="WZB88736.1"/>
    <property type="molecule type" value="Genomic_DNA"/>
</dbReference>
<name>A0ABZ2UUF6_9CYAN</name>
<evidence type="ECO:0000313" key="2">
    <source>
        <dbReference type="Proteomes" id="UP001483337"/>
    </source>
</evidence>
<gene>
    <name evidence="1" type="ORF">WJM97_03380</name>
</gene>
<organism evidence="1 2">
    <name type="scientific">Okeanomitos corallinicola TIOX110</name>
    <dbReference type="NCBI Taxonomy" id="3133117"/>
    <lineage>
        <taxon>Bacteria</taxon>
        <taxon>Bacillati</taxon>
        <taxon>Cyanobacteriota</taxon>
        <taxon>Cyanophyceae</taxon>
        <taxon>Nostocales</taxon>
        <taxon>Aphanizomenonaceae</taxon>
        <taxon>Okeanomitos</taxon>
    </lineage>
</organism>
<dbReference type="RefSeq" id="WP_353931641.1">
    <property type="nucleotide sequence ID" value="NZ_CP150886.1"/>
</dbReference>
<proteinExistence type="predicted"/>
<accession>A0ABZ2UUF6</accession>
<sequence length="43" mass="5241">MQVVERHIIQRNHPHYQEIDKLCFAAKNLYNYANFHIRLSMVV</sequence>
<evidence type="ECO:0000313" key="1">
    <source>
        <dbReference type="EMBL" id="WZB88736.1"/>
    </source>
</evidence>
<protein>
    <recommendedName>
        <fullName evidence="3">Transposase</fullName>
    </recommendedName>
</protein>
<dbReference type="Proteomes" id="UP001483337">
    <property type="component" value="Chromosome"/>
</dbReference>
<keyword evidence="2" id="KW-1185">Reference proteome</keyword>
<reference evidence="1 2" key="1">
    <citation type="submission" date="2024-04" db="EMBL/GenBank/DDBJ databases">
        <title>Okeanomitos corallinicola gen. &amp; sp. nov. (Nostocales, Cyanobacteria), a new toxic marine heterocyst-forming cyanobacterium from a coral reef.</title>
        <authorList>
            <person name="Li H."/>
            <person name="Li R."/>
            <person name="Kang J."/>
            <person name="Hii K.S."/>
            <person name="Mohamed H.F."/>
            <person name="Xu X."/>
            <person name="Luo Z."/>
        </authorList>
    </citation>
    <scope>NUCLEOTIDE SEQUENCE [LARGE SCALE GENOMIC DNA]</scope>
    <source>
        <strain evidence="1 2">TIOX110</strain>
    </source>
</reference>